<proteinExistence type="predicted"/>
<reference evidence="4" key="1">
    <citation type="journal article" date="2021" name="Proc. Natl. Acad. Sci. U.S.A.">
        <title>A Catalog of Tens of Thousands of Viruses from Human Metagenomes Reveals Hidden Associations with Chronic Diseases.</title>
        <authorList>
            <person name="Tisza M.J."/>
            <person name="Buck C.B."/>
        </authorList>
    </citation>
    <scope>NUCLEOTIDE SEQUENCE</scope>
    <source>
        <strain evidence="4">CtBCr48</strain>
    </source>
</reference>
<dbReference type="GO" id="GO:0008270">
    <property type="term" value="F:zinc ion binding"/>
    <property type="evidence" value="ECO:0007669"/>
    <property type="project" value="InterPro"/>
</dbReference>
<evidence type="ECO:0000256" key="2">
    <source>
        <dbReference type="ARBA" id="ARBA00022833"/>
    </source>
</evidence>
<dbReference type="InterPro" id="IPR002125">
    <property type="entry name" value="CMP_dCMP_dom"/>
</dbReference>
<keyword evidence="2" id="KW-0862">Zinc</keyword>
<dbReference type="Gene3D" id="3.40.140.10">
    <property type="entry name" value="Cytidine Deaminase, domain 2"/>
    <property type="match status" value="1"/>
</dbReference>
<organism evidence="4">
    <name type="scientific">Siphoviridae sp. ctBCr48</name>
    <dbReference type="NCBI Taxonomy" id="2827802"/>
    <lineage>
        <taxon>Viruses</taxon>
        <taxon>Duplodnaviria</taxon>
        <taxon>Heunggongvirae</taxon>
        <taxon>Uroviricota</taxon>
        <taxon>Caudoviricetes</taxon>
    </lineage>
</organism>
<evidence type="ECO:0000259" key="3">
    <source>
        <dbReference type="PROSITE" id="PS51747"/>
    </source>
</evidence>
<dbReference type="InterPro" id="IPR016192">
    <property type="entry name" value="APOBEC/CMP_deaminase_Zn-bd"/>
</dbReference>
<feature type="domain" description="CMP/dCMP-type deaminase" evidence="3">
    <location>
        <begin position="4"/>
        <end position="139"/>
    </location>
</feature>
<dbReference type="EMBL" id="BK032595">
    <property type="protein sequence ID" value="DAF50241.1"/>
    <property type="molecule type" value="Genomic_DNA"/>
</dbReference>
<protein>
    <submittedName>
        <fullName evidence="4">Deoxycytidylate deaminase</fullName>
    </submittedName>
</protein>
<name>A0A8S5SGV3_9CAUD</name>
<evidence type="ECO:0000313" key="4">
    <source>
        <dbReference type="EMBL" id="DAF50241.1"/>
    </source>
</evidence>
<sequence>MTTKAIKKYLNFAIDISKQSTVQQAKLGAVLVSHNKVVNASPNLEKTHPMQAHLNRLRGFDPMSSGTRNTLHAEIATLLKSRDLDIEWNKSMLFIARLKKNGDLGLARPCNACMGLIKQYGIKNIYYTTDNGWCYERIE</sequence>
<keyword evidence="1" id="KW-0479">Metal-binding</keyword>
<dbReference type="PROSITE" id="PS00903">
    <property type="entry name" value="CYT_DCMP_DEAMINASES_1"/>
    <property type="match status" value="1"/>
</dbReference>
<dbReference type="InterPro" id="IPR016193">
    <property type="entry name" value="Cytidine_deaminase-like"/>
</dbReference>
<dbReference type="GO" id="GO:0016787">
    <property type="term" value="F:hydrolase activity"/>
    <property type="evidence" value="ECO:0007669"/>
    <property type="project" value="InterPro"/>
</dbReference>
<accession>A0A8S5SGV3</accession>
<evidence type="ECO:0000256" key="1">
    <source>
        <dbReference type="ARBA" id="ARBA00022723"/>
    </source>
</evidence>
<dbReference type="PROSITE" id="PS51747">
    <property type="entry name" value="CYT_DCMP_DEAMINASES_2"/>
    <property type="match status" value="1"/>
</dbReference>
<dbReference type="SUPFAM" id="SSF53927">
    <property type="entry name" value="Cytidine deaminase-like"/>
    <property type="match status" value="1"/>
</dbReference>
<dbReference type="Pfam" id="PF00383">
    <property type="entry name" value="dCMP_cyt_deam_1"/>
    <property type="match status" value="1"/>
</dbReference>